<feature type="transmembrane region" description="Helical" evidence="1">
    <location>
        <begin position="45"/>
        <end position="65"/>
    </location>
</feature>
<keyword evidence="1" id="KW-1133">Transmembrane helix</keyword>
<keyword evidence="1" id="KW-0472">Membrane</keyword>
<evidence type="ECO:0000313" key="4">
    <source>
        <dbReference type="Proteomes" id="UP001432322"/>
    </source>
</evidence>
<protein>
    <recommendedName>
        <fullName evidence="5">G protein-coupled receptor</fullName>
    </recommendedName>
</protein>
<accession>A0AAV5WDN8</accession>
<dbReference type="InterPro" id="IPR053220">
    <property type="entry name" value="Nematode_rcpt-like_serp_H"/>
</dbReference>
<dbReference type="PANTHER" id="PTHR22941">
    <property type="entry name" value="SERPENTINE RECEPTOR"/>
    <property type="match status" value="1"/>
</dbReference>
<evidence type="ECO:0000313" key="2">
    <source>
        <dbReference type="EMBL" id="GMT29598.1"/>
    </source>
</evidence>
<evidence type="ECO:0000256" key="1">
    <source>
        <dbReference type="SAM" id="Phobius"/>
    </source>
</evidence>
<feature type="transmembrane region" description="Helical" evidence="1">
    <location>
        <begin position="95"/>
        <end position="113"/>
    </location>
</feature>
<evidence type="ECO:0000313" key="3">
    <source>
        <dbReference type="EMBL" id="GMT37668.1"/>
    </source>
</evidence>
<dbReference type="InterPro" id="IPR019422">
    <property type="entry name" value="7TM_GPCR_serpentine_rcpt_Srh"/>
</dbReference>
<dbReference type="PANTHER" id="PTHR22941:SF26">
    <property type="entry name" value="SERPENTINE RECEPTOR, CLASS H"/>
    <property type="match status" value="1"/>
</dbReference>
<comment type="caution">
    <text evidence="2">The sequence shown here is derived from an EMBL/GenBank/DDBJ whole genome shotgun (WGS) entry which is preliminary data.</text>
</comment>
<organism evidence="2 4">
    <name type="scientific">Pristionchus fissidentatus</name>
    <dbReference type="NCBI Taxonomy" id="1538716"/>
    <lineage>
        <taxon>Eukaryota</taxon>
        <taxon>Metazoa</taxon>
        <taxon>Ecdysozoa</taxon>
        <taxon>Nematoda</taxon>
        <taxon>Chromadorea</taxon>
        <taxon>Rhabditida</taxon>
        <taxon>Rhabditina</taxon>
        <taxon>Diplogasteromorpha</taxon>
        <taxon>Diplogasteroidea</taxon>
        <taxon>Neodiplogasteridae</taxon>
        <taxon>Pristionchus</taxon>
    </lineage>
</organism>
<reference evidence="2" key="1">
    <citation type="submission" date="2023-10" db="EMBL/GenBank/DDBJ databases">
        <title>Genome assembly of Pristionchus species.</title>
        <authorList>
            <person name="Yoshida K."/>
            <person name="Sommer R.J."/>
        </authorList>
    </citation>
    <scope>NUCLEOTIDE SEQUENCE</scope>
    <source>
        <strain evidence="2">RS5133</strain>
    </source>
</reference>
<dbReference type="EMBL" id="BTSY01000220">
    <property type="protein sequence ID" value="GMT37668.1"/>
    <property type="molecule type" value="Genomic_DNA"/>
</dbReference>
<dbReference type="Proteomes" id="UP001432322">
    <property type="component" value="Unassembled WGS sequence"/>
</dbReference>
<dbReference type="Pfam" id="PF10318">
    <property type="entry name" value="7TM_GPCR_Srh"/>
    <property type="match status" value="1"/>
</dbReference>
<keyword evidence="1" id="KW-0812">Transmembrane</keyword>
<proteinExistence type="predicted"/>
<feature type="non-terminal residue" evidence="2">
    <location>
        <position position="133"/>
    </location>
</feature>
<evidence type="ECO:0008006" key="5">
    <source>
        <dbReference type="Google" id="ProtNLM"/>
    </source>
</evidence>
<gene>
    <name evidence="2" type="ORF">PFISCL1PPCAC_20895</name>
    <name evidence="3" type="ORF">PFISCL1PPCAC_28965</name>
</gene>
<name>A0AAV5WDN8_9BILA</name>
<dbReference type="EMBL" id="BTSY01000005">
    <property type="protein sequence ID" value="GMT29598.1"/>
    <property type="molecule type" value="Genomic_DNA"/>
</dbReference>
<keyword evidence="4" id="KW-1185">Reference proteome</keyword>
<dbReference type="AlphaFoldDB" id="A0AAV5WDN8"/>
<feature type="non-terminal residue" evidence="2">
    <location>
        <position position="1"/>
    </location>
</feature>
<sequence>FLSRESESTMVTCHRVLFVCSSVLHALSLTCLIRRMTPEQSAIRAYLIVIQILLIIGDINAEILFEPVALFPDIASYCLGLLCQAGLPVRYSSSFSAFVNVNIGYAILLCIFFRHQSLLPEGSVFKFRQVRTM</sequence>